<keyword evidence="3 4" id="KW-0663">Pyridoxal phosphate</keyword>
<dbReference type="RefSeq" id="WP_035086404.1">
    <property type="nucleotide sequence ID" value="NZ_JQGC01000026.1"/>
</dbReference>
<keyword evidence="6" id="KW-1185">Reference proteome</keyword>
<name>A0A087LXQ7_9HYPH</name>
<evidence type="ECO:0000313" key="5">
    <source>
        <dbReference type="EMBL" id="KFL29410.1"/>
    </source>
</evidence>
<sequence>MSKNAVPFNRPTLLGGEFDNVLVAINSGKVAGDGRFTKLCNEWLETRLGAAKALLTHSCTAALEMAALLCNLQTGDEVIMPSFTFVSTANAVVLRGAVPVFVDVDRRSFNIDPVAIAAAITTRTRAIFVVHYAGVPCDMDAINAIARAYGLKVVEDAAQALGSTYKGRPAGTLADMAAFSFHETKNLNSGEGGALVLSNPDLAERAEIIREKGTDRSRFLRGQVDKYTWVDVGSSYLPSDILAAYLLTQLQDVDRINTNRLATWNHYHVALAGLEAAGHFVRPQVPDYARHNGHLYSIILGDEVNRDDFLAAMRQNEVAATFHYVPLHSSPAGLKYGRTAGEMTVTDRISERLVRLPLYFDMGHGSDRVVEAVASYFTA</sequence>
<dbReference type="Proteomes" id="UP000028981">
    <property type="component" value="Unassembled WGS sequence"/>
</dbReference>
<evidence type="ECO:0000256" key="4">
    <source>
        <dbReference type="RuleBase" id="RU004508"/>
    </source>
</evidence>
<dbReference type="PANTHER" id="PTHR30244:SF34">
    <property type="entry name" value="DTDP-4-AMINO-4,6-DIDEOXYGALACTOSE TRANSAMINASE"/>
    <property type="match status" value="1"/>
</dbReference>
<dbReference type="Gene3D" id="3.90.1150.10">
    <property type="entry name" value="Aspartate Aminotransferase, domain 1"/>
    <property type="match status" value="1"/>
</dbReference>
<dbReference type="InterPro" id="IPR000653">
    <property type="entry name" value="DegT/StrS_aminotransferase"/>
</dbReference>
<dbReference type="OrthoDB" id="9768668at2"/>
<dbReference type="InterPro" id="IPR015424">
    <property type="entry name" value="PyrdxlP-dep_Trfase"/>
</dbReference>
<dbReference type="GO" id="GO:0000271">
    <property type="term" value="P:polysaccharide biosynthetic process"/>
    <property type="evidence" value="ECO:0007669"/>
    <property type="project" value="TreeGrafter"/>
</dbReference>
<evidence type="ECO:0000256" key="2">
    <source>
        <dbReference type="PIRSR" id="PIRSR000390-1"/>
    </source>
</evidence>
<dbReference type="EMBL" id="JQGC01000026">
    <property type="protein sequence ID" value="KFL29410.1"/>
    <property type="molecule type" value="Genomic_DNA"/>
</dbReference>
<dbReference type="Pfam" id="PF01041">
    <property type="entry name" value="DegT_DnrJ_EryC1"/>
    <property type="match status" value="1"/>
</dbReference>
<feature type="modified residue" description="N6-(pyridoxal phosphate)lysine" evidence="3">
    <location>
        <position position="185"/>
    </location>
</feature>
<dbReference type="NCBIfam" id="NF008687">
    <property type="entry name" value="PRK11706.1"/>
    <property type="match status" value="1"/>
</dbReference>
<keyword evidence="5" id="KW-0808">Transferase</keyword>
<comment type="similarity">
    <text evidence="1 4">Belongs to the DegT/DnrJ/EryC1 family.</text>
</comment>
<evidence type="ECO:0000313" key="6">
    <source>
        <dbReference type="Proteomes" id="UP000028981"/>
    </source>
</evidence>
<dbReference type="InterPro" id="IPR015422">
    <property type="entry name" value="PyrdxlP-dep_Trfase_small"/>
</dbReference>
<dbReference type="InterPro" id="IPR012749">
    <property type="entry name" value="WecE-like"/>
</dbReference>
<gene>
    <name evidence="5" type="ORF">JP75_20865</name>
</gene>
<dbReference type="STRING" id="46914.JP75_20865"/>
<dbReference type="FunFam" id="3.40.640.10:FF:000037">
    <property type="entry name" value="dTDP-4-amino-4,6-dideoxygalactose transaminase"/>
    <property type="match status" value="1"/>
</dbReference>
<dbReference type="SUPFAM" id="SSF53383">
    <property type="entry name" value="PLP-dependent transferases"/>
    <property type="match status" value="1"/>
</dbReference>
<evidence type="ECO:0000256" key="1">
    <source>
        <dbReference type="ARBA" id="ARBA00037999"/>
    </source>
</evidence>
<organism evidence="5 6">
    <name type="scientific">Devosia riboflavina</name>
    <dbReference type="NCBI Taxonomy" id="46914"/>
    <lineage>
        <taxon>Bacteria</taxon>
        <taxon>Pseudomonadati</taxon>
        <taxon>Pseudomonadota</taxon>
        <taxon>Alphaproteobacteria</taxon>
        <taxon>Hyphomicrobiales</taxon>
        <taxon>Devosiaceae</taxon>
        <taxon>Devosia</taxon>
    </lineage>
</organism>
<dbReference type="PIRSF" id="PIRSF000390">
    <property type="entry name" value="PLP_StrS"/>
    <property type="match status" value="1"/>
</dbReference>
<keyword evidence="5" id="KW-0032">Aminotransferase</keyword>
<accession>A0A087LXQ7</accession>
<dbReference type="NCBIfam" id="TIGR02379">
    <property type="entry name" value="ECA_wecE"/>
    <property type="match status" value="1"/>
</dbReference>
<evidence type="ECO:0000256" key="3">
    <source>
        <dbReference type="PIRSR" id="PIRSR000390-2"/>
    </source>
</evidence>
<comment type="caution">
    <text evidence="5">The sequence shown here is derived from an EMBL/GenBank/DDBJ whole genome shotgun (WGS) entry which is preliminary data.</text>
</comment>
<dbReference type="CDD" id="cd00616">
    <property type="entry name" value="AHBA_syn"/>
    <property type="match status" value="1"/>
</dbReference>
<proteinExistence type="inferred from homology"/>
<dbReference type="AlphaFoldDB" id="A0A087LXQ7"/>
<reference evidence="5 6" key="1">
    <citation type="submission" date="2014-08" db="EMBL/GenBank/DDBJ databases">
        <authorList>
            <person name="Hassan Y.I."/>
            <person name="Lepp D."/>
            <person name="Zhou T."/>
        </authorList>
    </citation>
    <scope>NUCLEOTIDE SEQUENCE [LARGE SCALE GENOMIC DNA]</scope>
    <source>
        <strain evidence="5 6">IFO13584</strain>
    </source>
</reference>
<dbReference type="Gene3D" id="3.40.640.10">
    <property type="entry name" value="Type I PLP-dependent aspartate aminotransferase-like (Major domain)"/>
    <property type="match status" value="1"/>
</dbReference>
<dbReference type="PANTHER" id="PTHR30244">
    <property type="entry name" value="TRANSAMINASE"/>
    <property type="match status" value="1"/>
</dbReference>
<dbReference type="GO" id="GO:0019180">
    <property type="term" value="F:dTDP-4-amino-4,6-dideoxygalactose transaminase activity"/>
    <property type="evidence" value="ECO:0007669"/>
    <property type="project" value="TreeGrafter"/>
</dbReference>
<dbReference type="GO" id="GO:0030170">
    <property type="term" value="F:pyridoxal phosphate binding"/>
    <property type="evidence" value="ECO:0007669"/>
    <property type="project" value="TreeGrafter"/>
</dbReference>
<protein>
    <submittedName>
        <fullName evidence="5">TDP-4-oxo-6-deoxy-D-glucose aminotransferase</fullName>
    </submittedName>
</protein>
<feature type="active site" description="Proton acceptor" evidence="2">
    <location>
        <position position="185"/>
    </location>
</feature>
<dbReference type="InterPro" id="IPR015421">
    <property type="entry name" value="PyrdxlP-dep_Trfase_major"/>
</dbReference>